<dbReference type="AlphaFoldDB" id="A0A562M6A8"/>
<comment type="caution">
    <text evidence="1">The sequence shown here is derived from an EMBL/GenBank/DDBJ whole genome shotgun (WGS) entry which is preliminary data.</text>
</comment>
<organism evidence="1 2">
    <name type="scientific">Flavobacterium cauense R2A-7</name>
    <dbReference type="NCBI Taxonomy" id="1341154"/>
    <lineage>
        <taxon>Bacteria</taxon>
        <taxon>Pseudomonadati</taxon>
        <taxon>Bacteroidota</taxon>
        <taxon>Flavobacteriia</taxon>
        <taxon>Flavobacteriales</taxon>
        <taxon>Flavobacteriaceae</taxon>
        <taxon>Flavobacterium</taxon>
    </lineage>
</organism>
<keyword evidence="2" id="KW-1185">Reference proteome</keyword>
<evidence type="ECO:0000313" key="2">
    <source>
        <dbReference type="Proteomes" id="UP000319848"/>
    </source>
</evidence>
<sequence length="54" mass="6821">MVRHVHVNVILSVFLNYFLTESDNLYFFYHWHNPCHLQHEFETFELKLNYYKNE</sequence>
<name>A0A562M6A8_9FLAO</name>
<proteinExistence type="predicted"/>
<dbReference type="EMBL" id="VLKQ01000001">
    <property type="protein sequence ID" value="TWI15423.1"/>
    <property type="molecule type" value="Genomic_DNA"/>
</dbReference>
<dbReference type="Proteomes" id="UP000319848">
    <property type="component" value="Unassembled WGS sequence"/>
</dbReference>
<protein>
    <submittedName>
        <fullName evidence="1">Uncharacterized protein</fullName>
    </submittedName>
</protein>
<gene>
    <name evidence="1" type="ORF">IP98_00416</name>
</gene>
<evidence type="ECO:0000313" key="1">
    <source>
        <dbReference type="EMBL" id="TWI15423.1"/>
    </source>
</evidence>
<reference evidence="1 2" key="1">
    <citation type="journal article" date="2015" name="Stand. Genomic Sci.">
        <title>Genomic Encyclopedia of Bacterial and Archaeal Type Strains, Phase III: the genomes of soil and plant-associated and newly described type strains.</title>
        <authorList>
            <person name="Whitman W.B."/>
            <person name="Woyke T."/>
            <person name="Klenk H.P."/>
            <person name="Zhou Y."/>
            <person name="Lilburn T.G."/>
            <person name="Beck B.J."/>
            <person name="De Vos P."/>
            <person name="Vandamme P."/>
            <person name="Eisen J.A."/>
            <person name="Garrity G."/>
            <person name="Hugenholtz P."/>
            <person name="Kyrpides N.C."/>
        </authorList>
    </citation>
    <scope>NUCLEOTIDE SEQUENCE [LARGE SCALE GENOMIC DNA]</scope>
    <source>
        <strain evidence="1 2">CGMCC 1.7270</strain>
    </source>
</reference>
<accession>A0A562M6A8</accession>